<proteinExistence type="predicted"/>
<keyword evidence="1" id="KW-0732">Signal</keyword>
<protein>
    <submittedName>
        <fullName evidence="2">Uncharacterized protein</fullName>
    </submittedName>
</protein>
<feature type="signal peptide" evidence="1">
    <location>
        <begin position="1"/>
        <end position="20"/>
    </location>
</feature>
<organism evidence="2 3">
    <name type="scientific">Trichinella nativa</name>
    <dbReference type="NCBI Taxonomy" id="6335"/>
    <lineage>
        <taxon>Eukaryota</taxon>
        <taxon>Metazoa</taxon>
        <taxon>Ecdysozoa</taxon>
        <taxon>Nematoda</taxon>
        <taxon>Enoplea</taxon>
        <taxon>Dorylaimia</taxon>
        <taxon>Trichinellida</taxon>
        <taxon>Trichinellidae</taxon>
        <taxon>Trichinella</taxon>
    </lineage>
</organism>
<reference evidence="2 3" key="1">
    <citation type="submission" date="2015-04" db="EMBL/GenBank/DDBJ databases">
        <title>Draft genome of the roundworm Trichinella nativa.</title>
        <authorList>
            <person name="Mitreva M."/>
        </authorList>
    </citation>
    <scope>NUCLEOTIDE SEQUENCE [LARGE SCALE GENOMIC DNA]</scope>
    <source>
        <strain evidence="2 3">ISS45</strain>
    </source>
</reference>
<evidence type="ECO:0000313" key="3">
    <source>
        <dbReference type="Proteomes" id="UP000243006"/>
    </source>
</evidence>
<sequence>MGATLFFAGRFFCALMMTLAVSVSYDHRYHRIEHIEEQYDGPSMILFACWSTAV</sequence>
<dbReference type="EMBL" id="LVZM01024243">
    <property type="protein sequence ID" value="OUC39450.1"/>
    <property type="molecule type" value="Genomic_DNA"/>
</dbReference>
<feature type="chain" id="PRO_5010998817" evidence="1">
    <location>
        <begin position="21"/>
        <end position="54"/>
    </location>
</feature>
<dbReference type="AlphaFoldDB" id="A0A1Y3E479"/>
<dbReference type="Proteomes" id="UP000243006">
    <property type="component" value="Unassembled WGS sequence"/>
</dbReference>
<accession>A0A1Y3E479</accession>
<gene>
    <name evidence="2" type="ORF">D917_03272</name>
</gene>
<evidence type="ECO:0000313" key="2">
    <source>
        <dbReference type="EMBL" id="OUC39450.1"/>
    </source>
</evidence>
<comment type="caution">
    <text evidence="2">The sequence shown here is derived from an EMBL/GenBank/DDBJ whole genome shotgun (WGS) entry which is preliminary data.</text>
</comment>
<name>A0A1Y3E479_9BILA</name>
<evidence type="ECO:0000256" key="1">
    <source>
        <dbReference type="SAM" id="SignalP"/>
    </source>
</evidence>